<keyword evidence="2" id="KW-1185">Reference proteome</keyword>
<evidence type="ECO:0000313" key="2">
    <source>
        <dbReference type="Proteomes" id="UP000239504"/>
    </source>
</evidence>
<protein>
    <submittedName>
        <fullName evidence="1">Methyltransferase</fullName>
    </submittedName>
</protein>
<dbReference type="Proteomes" id="UP000239504">
    <property type="component" value="Unassembled WGS sequence"/>
</dbReference>
<dbReference type="SUPFAM" id="SSF53335">
    <property type="entry name" value="S-adenosyl-L-methionine-dependent methyltransferases"/>
    <property type="match status" value="1"/>
</dbReference>
<dbReference type="EMBL" id="PJCH01000005">
    <property type="protein sequence ID" value="PQA88518.1"/>
    <property type="molecule type" value="Genomic_DNA"/>
</dbReference>
<gene>
    <name evidence="1" type="ORF">CW354_09540</name>
</gene>
<dbReference type="RefSeq" id="WP_104829762.1">
    <property type="nucleotide sequence ID" value="NZ_PJCH01000005.1"/>
</dbReference>
<dbReference type="Pfam" id="PF13489">
    <property type="entry name" value="Methyltransf_23"/>
    <property type="match status" value="1"/>
</dbReference>
<accession>A0A2S7K7S7</accession>
<reference evidence="1 2" key="1">
    <citation type="submission" date="2017-12" db="EMBL/GenBank/DDBJ databases">
        <authorList>
            <person name="Hurst M.R.H."/>
        </authorList>
    </citation>
    <scope>NUCLEOTIDE SEQUENCE [LARGE SCALE GENOMIC DNA]</scope>
    <source>
        <strain evidence="1 2">SY-3-19</strain>
    </source>
</reference>
<name>A0A2S7K7S7_9PROT</name>
<proteinExistence type="predicted"/>
<comment type="caution">
    <text evidence="1">The sequence shown here is derived from an EMBL/GenBank/DDBJ whole genome shotgun (WGS) entry which is preliminary data.</text>
</comment>
<keyword evidence="1" id="KW-0489">Methyltransferase</keyword>
<sequence>MDLKEEKAIGGDPGAHWYYIAKGRALHGLLGRKTGAALLDVGAGSGVFSKMLVADGFADSAVCVDPNYEDEFLGRRATDNISYVRCVDKVEADTVLMIDVIEHVDDDVALMRDYADKAAPGTRFLISVPAFQFLWSSHDEFLEHRRRYTLESLKRAVEAAGLAPVKMRYFFGLLFPAVAAMRLAEKKPDGPAQASQLKPAPDWLNSALIAVHDVERLTLFPFNRLAGVSAFCLAEKPEAAAALAQPKAAA</sequence>
<dbReference type="GO" id="GO:0032259">
    <property type="term" value="P:methylation"/>
    <property type="evidence" value="ECO:0007669"/>
    <property type="project" value="UniProtKB-KW"/>
</dbReference>
<organism evidence="1 2">
    <name type="scientific">Hyphococcus luteus</name>
    <dbReference type="NCBI Taxonomy" id="2058213"/>
    <lineage>
        <taxon>Bacteria</taxon>
        <taxon>Pseudomonadati</taxon>
        <taxon>Pseudomonadota</taxon>
        <taxon>Alphaproteobacteria</taxon>
        <taxon>Parvularculales</taxon>
        <taxon>Parvularculaceae</taxon>
        <taxon>Hyphococcus</taxon>
    </lineage>
</organism>
<dbReference type="AlphaFoldDB" id="A0A2S7K7S7"/>
<dbReference type="Gene3D" id="3.40.50.150">
    <property type="entry name" value="Vaccinia Virus protein VP39"/>
    <property type="match status" value="1"/>
</dbReference>
<evidence type="ECO:0000313" key="1">
    <source>
        <dbReference type="EMBL" id="PQA88518.1"/>
    </source>
</evidence>
<dbReference type="OrthoDB" id="1853779at2"/>
<keyword evidence="1" id="KW-0808">Transferase</keyword>
<dbReference type="GO" id="GO:0008168">
    <property type="term" value="F:methyltransferase activity"/>
    <property type="evidence" value="ECO:0007669"/>
    <property type="project" value="UniProtKB-KW"/>
</dbReference>
<dbReference type="InterPro" id="IPR029063">
    <property type="entry name" value="SAM-dependent_MTases_sf"/>
</dbReference>